<dbReference type="PROSITE" id="PS51272">
    <property type="entry name" value="SLH"/>
    <property type="match status" value="1"/>
</dbReference>
<keyword evidence="5" id="KW-1185">Reference proteome</keyword>
<gene>
    <name evidence="4" type="ORF">P8V03_12660</name>
</gene>
<comment type="caution">
    <text evidence="4">The sequence shown here is derived from an EMBL/GenBank/DDBJ whole genome shotgun (WGS) entry which is preliminary data.</text>
</comment>
<accession>A0ABU4JV22</accession>
<organism evidence="4 5">
    <name type="scientific">Clostridium tanneri</name>
    <dbReference type="NCBI Taxonomy" id="3037988"/>
    <lineage>
        <taxon>Bacteria</taxon>
        <taxon>Bacillati</taxon>
        <taxon>Bacillota</taxon>
        <taxon>Clostridia</taxon>
        <taxon>Eubacteriales</taxon>
        <taxon>Clostridiaceae</taxon>
        <taxon>Clostridium</taxon>
    </lineage>
</organism>
<dbReference type="Pfam" id="PF16244">
    <property type="entry name" value="DUF4901"/>
    <property type="match status" value="2"/>
</dbReference>
<evidence type="ECO:0000313" key="5">
    <source>
        <dbReference type="Proteomes" id="UP001281656"/>
    </source>
</evidence>
<feature type="chain" id="PRO_5046472216" evidence="2">
    <location>
        <begin position="25"/>
        <end position="775"/>
    </location>
</feature>
<keyword evidence="2" id="KW-0732">Signal</keyword>
<evidence type="ECO:0000256" key="1">
    <source>
        <dbReference type="ARBA" id="ARBA00022737"/>
    </source>
</evidence>
<feature type="signal peptide" evidence="2">
    <location>
        <begin position="1"/>
        <end position="24"/>
    </location>
</feature>
<keyword evidence="1" id="KW-0677">Repeat</keyword>
<evidence type="ECO:0000313" key="4">
    <source>
        <dbReference type="EMBL" id="MDW8802001.1"/>
    </source>
</evidence>
<dbReference type="InterPro" id="IPR032599">
    <property type="entry name" value="YcdB/YcdC_rep_domain"/>
</dbReference>
<dbReference type="InterPro" id="IPR001119">
    <property type="entry name" value="SLH_dom"/>
</dbReference>
<proteinExistence type="predicted"/>
<protein>
    <submittedName>
        <fullName evidence="4">DUF4901 domain-containing protein</fullName>
    </submittedName>
</protein>
<feature type="domain" description="SLH" evidence="3">
    <location>
        <begin position="717"/>
        <end position="775"/>
    </location>
</feature>
<evidence type="ECO:0000259" key="3">
    <source>
        <dbReference type="PROSITE" id="PS51272"/>
    </source>
</evidence>
<sequence length="775" mass="87595">MKSKRTILLVLTAALLLSSKPVFAQELNSSSNLSTSTSAVVMDKLVIVSEKDKAKISQEQAKDKAKKILADYFELNIDETRFRTEVNFSLNDFQGQKKSVWNIHWYNNDEDKQVNVNVSVDGTTGKILNVNKYEFSQKQGSQLLATITEEQAKEIGENFLKRINPEEFKEIKLFKDKNSIQYYGMTNYSFHYNRTIKEIPFEGNYINLGVDGVSGKVTSYEINWDSDLKIPGEEKTIEQKAAEEIFNKNTEMDLSYNNYPGRPNGAEENKTKLVYIQNPTSPFLIDAVSGKELNWNGQSIQTIKSRNITEAQKEQIFKGGKPVVTLDKEISSERATEVINNKLKELCGDGYEIQSINYSDQEYGYMGRGMKIWSASYVKKGASSNYLPAEGQISINALTEELVRIDKFNYNEKVDENFTPQLTWEKAYDKAIEFIAKNCPQRIKEINTEQKDYNNQSYSYPEDYARKYITFNFGRTVNGVAFNNNGVPYNNDGINITLDTKTGEINSFSYMWQDKLELPTAEKVISKDEAKKIFLEDNKPTLTYLLFNGGKVDSNMKLVYSIGNRYSPINAVDAANGKLLNLYGENIDNNLETFKAAVKGTAVEKEALILASQGIIDTKDFKLDSKITRLQLVKILVNAKGYDPYLKGMNELSFSSGTGDKESIDYKYLQFGVRYGIIQDKREEFKGDELVTREEVAASLIKLLGYDKIAEIKGLFNVNYTDKTTIAEDKVGYVTLAGGLKLLEGSGDGKFRPKDTVTMSEIVKAVYTALGNIQK</sequence>
<dbReference type="EMBL" id="JARUJP010000014">
    <property type="protein sequence ID" value="MDW8802001.1"/>
    <property type="molecule type" value="Genomic_DNA"/>
</dbReference>
<name>A0ABU4JV22_9CLOT</name>
<dbReference type="Proteomes" id="UP001281656">
    <property type="component" value="Unassembled WGS sequence"/>
</dbReference>
<evidence type="ECO:0000256" key="2">
    <source>
        <dbReference type="SAM" id="SignalP"/>
    </source>
</evidence>
<dbReference type="RefSeq" id="WP_261670294.1">
    <property type="nucleotide sequence ID" value="NZ_JARUJP010000014.1"/>
</dbReference>
<reference evidence="4 5" key="1">
    <citation type="submission" date="2023-04" db="EMBL/GenBank/DDBJ databases">
        <title>Clostridium tannerae sp. nov., isolated from the fecal material of an alpaca.</title>
        <authorList>
            <person name="Miller S."/>
            <person name="Hendry M."/>
            <person name="King J."/>
            <person name="Sankaranarayanan K."/>
            <person name="Lawson P.A."/>
        </authorList>
    </citation>
    <scope>NUCLEOTIDE SEQUENCE [LARGE SCALE GENOMIC DNA]</scope>
    <source>
        <strain evidence="4 5">A1-XYC3</strain>
    </source>
</reference>